<feature type="region of interest" description="Disordered" evidence="1">
    <location>
        <begin position="185"/>
        <end position="255"/>
    </location>
</feature>
<evidence type="ECO:0000256" key="1">
    <source>
        <dbReference type="SAM" id="MobiDB-lite"/>
    </source>
</evidence>
<organism evidence="3">
    <name type="scientific">Aegilops tauschii</name>
    <name type="common">Tausch's goatgrass</name>
    <name type="synonym">Aegilops squarrosa</name>
    <dbReference type="NCBI Taxonomy" id="37682"/>
    <lineage>
        <taxon>Eukaryota</taxon>
        <taxon>Viridiplantae</taxon>
        <taxon>Streptophyta</taxon>
        <taxon>Embryophyta</taxon>
        <taxon>Tracheophyta</taxon>
        <taxon>Spermatophyta</taxon>
        <taxon>Magnoliopsida</taxon>
        <taxon>Liliopsida</taxon>
        <taxon>Poales</taxon>
        <taxon>Poaceae</taxon>
        <taxon>BOP clade</taxon>
        <taxon>Pooideae</taxon>
        <taxon>Triticodae</taxon>
        <taxon>Triticeae</taxon>
        <taxon>Triticinae</taxon>
        <taxon>Aegilops</taxon>
    </lineage>
</organism>
<protein>
    <recommendedName>
        <fullName evidence="2">FAD dependent oxidoreductase domain-containing protein</fullName>
    </recommendedName>
</protein>
<dbReference type="Pfam" id="PF01266">
    <property type="entry name" value="DAO"/>
    <property type="match status" value="1"/>
</dbReference>
<dbReference type="Gene3D" id="3.50.50.60">
    <property type="entry name" value="FAD/NAD(P)-binding domain"/>
    <property type="match status" value="1"/>
</dbReference>
<dbReference type="InterPro" id="IPR006076">
    <property type="entry name" value="FAD-dep_OxRdtase"/>
</dbReference>
<sequence>MEEEDHQDGGGARLRDVEGDIVDLRAPVPHLAARVNGLRKMSDPFSPSPAFHGLTAKSLMTSGTFIWDSRFLGLFYFVHHSCAWNDPTAPQGYFVPIIDGTILELTAGEEKTREILSKIEDRISTPQVHKVIHDLKSSCADLHNVVDDPLPAAKAAADKVLAARMDKAVHINDEFNNHGANCSVAGPSAVNDQGETLRKGTPSSLMDWNPTAQSLLWEDSLDPDGSRSQSHRPHLPSPRRISVSPLQVAENKARRRRARRWSSVEEETLRKGVEQFGSSNWKDILIHNPDAFIGRTTAPLGGPIPPSPERRMPSLFPVGPIPAENSAAAPPPAVLPISLNSPDLVGVRLLSPRDSQILPKQLQVPLMLVQQSPKDSRVSVDVYDENGVGGGASGVSGGLLHPYSPKAKLLWRGGEFWKESMDLLRSAEKANGTAGSDGASRDDEALIWRRQSVFPCIYLSLSRGILRPPTTEKAADILLEALFSACQNVANEASASSSEQKEFNLYNEHIDNLHQFSGDYDAVIICLGGKASSLPELTNKLPLRTCRGVIAEFRLPSDTVEKYGSRSPSILSDAWLAFQGPRTVSVGSTWQWKSDNHDPSVSNEEARSAMEELLPKASAVYPGISKWDYVRARAGIRAMPPLTANGSLPLLGCLNDVIGERSNSAFWLVGGLGARGLLYHGLAGKLTAKAVISSDENMIPSEFTCWKAVKASR</sequence>
<dbReference type="AlphaFoldDB" id="M8BT03"/>
<dbReference type="PANTHER" id="PTHR46993">
    <property type="entry name" value="MYB TRANSCRIPTION FACTOR"/>
    <property type="match status" value="1"/>
</dbReference>
<dbReference type="SUPFAM" id="SSF51971">
    <property type="entry name" value="Nucleotide-binding domain"/>
    <property type="match status" value="1"/>
</dbReference>
<dbReference type="Gene3D" id="3.30.9.10">
    <property type="entry name" value="D-Amino Acid Oxidase, subunit A, domain 2"/>
    <property type="match status" value="1"/>
</dbReference>
<dbReference type="InterPro" id="IPR009057">
    <property type="entry name" value="Homeodomain-like_sf"/>
</dbReference>
<reference evidence="3" key="1">
    <citation type="submission" date="2015-06" db="UniProtKB">
        <authorList>
            <consortium name="EnsemblPlants"/>
        </authorList>
    </citation>
    <scope>IDENTIFICATION</scope>
</reference>
<dbReference type="Gene3D" id="1.10.10.60">
    <property type="entry name" value="Homeodomain-like"/>
    <property type="match status" value="1"/>
</dbReference>
<feature type="compositionally biased region" description="Polar residues" evidence="1">
    <location>
        <begin position="201"/>
        <end position="214"/>
    </location>
</feature>
<feature type="domain" description="FAD dependent oxidoreductase" evidence="2">
    <location>
        <begin position="518"/>
        <end position="689"/>
    </location>
</feature>
<accession>M8BT03</accession>
<dbReference type="EnsemblPlants" id="EMT24918">
    <property type="protein sequence ID" value="EMT24918"/>
    <property type="gene ID" value="F775_02040"/>
</dbReference>
<evidence type="ECO:0000313" key="3">
    <source>
        <dbReference type="EnsemblPlants" id="EMT24918"/>
    </source>
</evidence>
<proteinExistence type="predicted"/>
<dbReference type="SUPFAM" id="SSF46689">
    <property type="entry name" value="Homeodomain-like"/>
    <property type="match status" value="1"/>
</dbReference>
<dbReference type="CDD" id="cd11660">
    <property type="entry name" value="SANT_TRF"/>
    <property type="match status" value="1"/>
</dbReference>
<name>M8BT03_AEGTA</name>
<dbReference type="PANTHER" id="PTHR46993:SF6">
    <property type="entry name" value="MYB TRANSCRIPTION FACTOR"/>
    <property type="match status" value="1"/>
</dbReference>
<dbReference type="InterPro" id="IPR036188">
    <property type="entry name" value="FAD/NAD-bd_sf"/>
</dbReference>
<evidence type="ECO:0000259" key="2">
    <source>
        <dbReference type="Pfam" id="PF01266"/>
    </source>
</evidence>